<gene>
    <name evidence="1" type="ORF">PY092_18995</name>
</gene>
<accession>A0ABT5Y5I3</accession>
<protein>
    <submittedName>
        <fullName evidence="1">Uncharacterized protein</fullName>
    </submittedName>
</protein>
<sequence>MKRPSSEATRHKGRVEAYFLLDFLPAGRQVCFFFIKKKEKTLDKPLRNINMEELIELEERFQPHLLNNDYTFIGPANMDLFEGFARNVNILAPVVAPARTIHHALSHRQSVRRVLLNLPPGTDLRIYVVIRKNDTILVHATIEDYCERFGIDFDI</sequence>
<evidence type="ECO:0000313" key="1">
    <source>
        <dbReference type="EMBL" id="MDF0718257.1"/>
    </source>
</evidence>
<keyword evidence="2" id="KW-1185">Reference proteome</keyword>
<organism evidence="1 2">
    <name type="scientific">Flagellimonas yonaguniensis</name>
    <dbReference type="NCBI Taxonomy" id="3031325"/>
    <lineage>
        <taxon>Bacteria</taxon>
        <taxon>Pseudomonadati</taxon>
        <taxon>Bacteroidota</taxon>
        <taxon>Flavobacteriia</taxon>
        <taxon>Flavobacteriales</taxon>
        <taxon>Flavobacteriaceae</taxon>
        <taxon>Flagellimonas</taxon>
    </lineage>
</organism>
<evidence type="ECO:0000313" key="2">
    <source>
        <dbReference type="Proteomes" id="UP001221366"/>
    </source>
</evidence>
<comment type="caution">
    <text evidence="1">The sequence shown here is derived from an EMBL/GenBank/DDBJ whole genome shotgun (WGS) entry which is preliminary data.</text>
</comment>
<name>A0ABT5Y5I3_9FLAO</name>
<dbReference type="EMBL" id="JARFVB010000023">
    <property type="protein sequence ID" value="MDF0718257.1"/>
    <property type="molecule type" value="Genomic_DNA"/>
</dbReference>
<dbReference type="Proteomes" id="UP001221366">
    <property type="component" value="Unassembled WGS sequence"/>
</dbReference>
<reference evidence="1 2" key="1">
    <citation type="submission" date="2023-03" db="EMBL/GenBank/DDBJ databases">
        <title>Muricauda XX sp. nov. and Muricauda XXX sp. nov., two novel species isolated from Okinawa Trough.</title>
        <authorList>
            <person name="Cao W."/>
            <person name="Deng X."/>
        </authorList>
    </citation>
    <scope>NUCLEOTIDE SEQUENCE [LARGE SCALE GENOMIC DNA]</scope>
    <source>
        <strain evidence="1 2">334s03</strain>
    </source>
</reference>
<dbReference type="RefSeq" id="WP_275617318.1">
    <property type="nucleotide sequence ID" value="NZ_JARFVB010000023.1"/>
</dbReference>
<proteinExistence type="predicted"/>